<comment type="caution">
    <text evidence="1">The sequence shown here is derived from an EMBL/GenBank/DDBJ whole genome shotgun (WGS) entry which is preliminary data.</text>
</comment>
<evidence type="ECO:0000313" key="1">
    <source>
        <dbReference type="EMBL" id="PLC58364.1"/>
    </source>
</evidence>
<name>A0A2N4UTM4_9GAMM</name>
<dbReference type="AlphaFoldDB" id="A0A2N4UTM4"/>
<dbReference type="Proteomes" id="UP000234420">
    <property type="component" value="Unassembled WGS sequence"/>
</dbReference>
<dbReference type="EMBL" id="NPIB01000007">
    <property type="protein sequence ID" value="PLC58364.1"/>
    <property type="molecule type" value="Genomic_DNA"/>
</dbReference>
<sequence length="118" mass="13398">MLNNPMISLMVNFVDLQSDQNILPARKYITGDSLSYLPKVGDVLAVEIDINSQLAVSLSINDLRFFNDTHEQPQVPAKCYVVKQITTKLMVNDACDNVDYLLEEVSFVEARKMFINKQ</sequence>
<evidence type="ECO:0000313" key="2">
    <source>
        <dbReference type="Proteomes" id="UP000234420"/>
    </source>
</evidence>
<organism evidence="1 2">
    <name type="scientific">Photobacterium carnosum</name>
    <dbReference type="NCBI Taxonomy" id="2023717"/>
    <lineage>
        <taxon>Bacteria</taxon>
        <taxon>Pseudomonadati</taxon>
        <taxon>Pseudomonadota</taxon>
        <taxon>Gammaproteobacteria</taxon>
        <taxon>Vibrionales</taxon>
        <taxon>Vibrionaceae</taxon>
        <taxon>Photobacterium</taxon>
    </lineage>
</organism>
<gene>
    <name evidence="1" type="ORF">CIK00_08105</name>
</gene>
<dbReference type="OrthoDB" id="5822604at2"/>
<dbReference type="GeneID" id="69964018"/>
<dbReference type="RefSeq" id="WP_101768390.1">
    <property type="nucleotide sequence ID" value="NZ_BPPU01000001.1"/>
</dbReference>
<proteinExistence type="predicted"/>
<protein>
    <submittedName>
        <fullName evidence="1">Uncharacterized protein</fullName>
    </submittedName>
</protein>
<keyword evidence="2" id="KW-1185">Reference proteome</keyword>
<reference evidence="1 2" key="1">
    <citation type="journal article" date="2018" name="Syst. Appl. Microbiol.">
        <title>Photobacterium carnosum sp. nov., isolated from spoiled modified atmosphere packaged poultry meat.</title>
        <authorList>
            <person name="Hilgarth M."/>
            <person name="Fuertes S."/>
            <person name="Ehrmann M."/>
            <person name="Vogel R.F."/>
        </authorList>
    </citation>
    <scope>NUCLEOTIDE SEQUENCE [LARGE SCALE GENOMIC DNA]</scope>
    <source>
        <strain evidence="1 2">TMW 2.2021</strain>
    </source>
</reference>
<accession>A0A2N4UTM4</accession>